<dbReference type="EMBL" id="ML119658">
    <property type="protein sequence ID" value="RPA84576.1"/>
    <property type="molecule type" value="Genomic_DNA"/>
</dbReference>
<dbReference type="Proteomes" id="UP000275078">
    <property type="component" value="Unassembled WGS sequence"/>
</dbReference>
<protein>
    <submittedName>
        <fullName evidence="2">Uncharacterized protein</fullName>
    </submittedName>
</protein>
<name>A0A3N4IG34_ASCIM</name>
<proteinExistence type="predicted"/>
<sequence>MQLRVYLPLTVFTSLSSSGPVSPPLPSASSTQSTFSDATTLSPSSEDDFFEHNLDALLNGPQSSTSAPNSSHDFDIEYRLRELEEDYDFGVEEASRQTKNGAESS</sequence>
<keyword evidence="3" id="KW-1185">Reference proteome</keyword>
<gene>
    <name evidence="2" type="ORF">BJ508DRAFT_32176</name>
</gene>
<reference evidence="2 3" key="1">
    <citation type="journal article" date="2018" name="Nat. Ecol. Evol.">
        <title>Pezizomycetes genomes reveal the molecular basis of ectomycorrhizal truffle lifestyle.</title>
        <authorList>
            <person name="Murat C."/>
            <person name="Payen T."/>
            <person name="Noel B."/>
            <person name="Kuo A."/>
            <person name="Morin E."/>
            <person name="Chen J."/>
            <person name="Kohler A."/>
            <person name="Krizsan K."/>
            <person name="Balestrini R."/>
            <person name="Da Silva C."/>
            <person name="Montanini B."/>
            <person name="Hainaut M."/>
            <person name="Levati E."/>
            <person name="Barry K.W."/>
            <person name="Belfiori B."/>
            <person name="Cichocki N."/>
            <person name="Clum A."/>
            <person name="Dockter R.B."/>
            <person name="Fauchery L."/>
            <person name="Guy J."/>
            <person name="Iotti M."/>
            <person name="Le Tacon F."/>
            <person name="Lindquist E.A."/>
            <person name="Lipzen A."/>
            <person name="Malagnac F."/>
            <person name="Mello A."/>
            <person name="Molinier V."/>
            <person name="Miyauchi S."/>
            <person name="Poulain J."/>
            <person name="Riccioni C."/>
            <person name="Rubini A."/>
            <person name="Sitrit Y."/>
            <person name="Splivallo R."/>
            <person name="Traeger S."/>
            <person name="Wang M."/>
            <person name="Zifcakova L."/>
            <person name="Wipf D."/>
            <person name="Zambonelli A."/>
            <person name="Paolocci F."/>
            <person name="Nowrousian M."/>
            <person name="Ottonello S."/>
            <person name="Baldrian P."/>
            <person name="Spatafora J.W."/>
            <person name="Henrissat B."/>
            <person name="Nagy L.G."/>
            <person name="Aury J.M."/>
            <person name="Wincker P."/>
            <person name="Grigoriev I.V."/>
            <person name="Bonfante P."/>
            <person name="Martin F.M."/>
        </authorList>
    </citation>
    <scope>NUCLEOTIDE SEQUENCE [LARGE SCALE GENOMIC DNA]</scope>
    <source>
        <strain evidence="2 3">RN42</strain>
    </source>
</reference>
<dbReference type="AlphaFoldDB" id="A0A3N4IG34"/>
<evidence type="ECO:0000313" key="2">
    <source>
        <dbReference type="EMBL" id="RPA84576.1"/>
    </source>
</evidence>
<feature type="region of interest" description="Disordered" evidence="1">
    <location>
        <begin position="14"/>
        <end position="47"/>
    </location>
</feature>
<accession>A0A3N4IG34</accession>
<evidence type="ECO:0000256" key="1">
    <source>
        <dbReference type="SAM" id="MobiDB-lite"/>
    </source>
</evidence>
<feature type="compositionally biased region" description="Polar residues" evidence="1">
    <location>
        <begin position="31"/>
        <end position="44"/>
    </location>
</feature>
<organism evidence="2 3">
    <name type="scientific">Ascobolus immersus RN42</name>
    <dbReference type="NCBI Taxonomy" id="1160509"/>
    <lineage>
        <taxon>Eukaryota</taxon>
        <taxon>Fungi</taxon>
        <taxon>Dikarya</taxon>
        <taxon>Ascomycota</taxon>
        <taxon>Pezizomycotina</taxon>
        <taxon>Pezizomycetes</taxon>
        <taxon>Pezizales</taxon>
        <taxon>Ascobolaceae</taxon>
        <taxon>Ascobolus</taxon>
    </lineage>
</organism>
<evidence type="ECO:0000313" key="3">
    <source>
        <dbReference type="Proteomes" id="UP000275078"/>
    </source>
</evidence>